<organism evidence="1 2">
    <name type="scientific">Stylosanthes scabra</name>
    <dbReference type="NCBI Taxonomy" id="79078"/>
    <lineage>
        <taxon>Eukaryota</taxon>
        <taxon>Viridiplantae</taxon>
        <taxon>Streptophyta</taxon>
        <taxon>Embryophyta</taxon>
        <taxon>Tracheophyta</taxon>
        <taxon>Spermatophyta</taxon>
        <taxon>Magnoliopsida</taxon>
        <taxon>eudicotyledons</taxon>
        <taxon>Gunneridae</taxon>
        <taxon>Pentapetalae</taxon>
        <taxon>rosids</taxon>
        <taxon>fabids</taxon>
        <taxon>Fabales</taxon>
        <taxon>Fabaceae</taxon>
        <taxon>Papilionoideae</taxon>
        <taxon>50 kb inversion clade</taxon>
        <taxon>dalbergioids sensu lato</taxon>
        <taxon>Dalbergieae</taxon>
        <taxon>Pterocarpus clade</taxon>
        <taxon>Stylosanthes</taxon>
    </lineage>
</organism>
<evidence type="ECO:0000313" key="2">
    <source>
        <dbReference type="Proteomes" id="UP001341840"/>
    </source>
</evidence>
<comment type="caution">
    <text evidence="1">The sequence shown here is derived from an EMBL/GenBank/DDBJ whole genome shotgun (WGS) entry which is preliminary data.</text>
</comment>
<evidence type="ECO:0000313" key="1">
    <source>
        <dbReference type="EMBL" id="MED6215697.1"/>
    </source>
</evidence>
<dbReference type="EMBL" id="JASCZI010271862">
    <property type="protein sequence ID" value="MED6215697.1"/>
    <property type="molecule type" value="Genomic_DNA"/>
</dbReference>
<sequence length="148" mass="16177">MHNGKLQPSSKPHVISDTRRATLLTRFSPHLCLYQHSAGALFWLQISSAAAAPPMSSLLAHLTFATCVICCRSSVFSTNLFSSILPSLLITVASWQPRAVAFTFGAGSLPTATATKNIADAFCSFNRSEHDFHPDMLVREILEFKPAR</sequence>
<accession>A0ABU6YZA3</accession>
<name>A0ABU6YZA3_9FABA</name>
<keyword evidence="2" id="KW-1185">Reference proteome</keyword>
<proteinExistence type="predicted"/>
<dbReference type="Proteomes" id="UP001341840">
    <property type="component" value="Unassembled WGS sequence"/>
</dbReference>
<protein>
    <submittedName>
        <fullName evidence="1">Uncharacterized protein</fullName>
    </submittedName>
</protein>
<reference evidence="1 2" key="1">
    <citation type="journal article" date="2023" name="Plants (Basel)">
        <title>Bridging the Gap: Combining Genomics and Transcriptomics Approaches to Understand Stylosanthes scabra, an Orphan Legume from the Brazilian Caatinga.</title>
        <authorList>
            <person name="Ferreira-Neto J.R.C."/>
            <person name="da Silva M.D."/>
            <person name="Binneck E."/>
            <person name="de Melo N.F."/>
            <person name="da Silva R.H."/>
            <person name="de Melo A.L.T.M."/>
            <person name="Pandolfi V."/>
            <person name="Bustamante F.O."/>
            <person name="Brasileiro-Vidal A.C."/>
            <person name="Benko-Iseppon A.M."/>
        </authorList>
    </citation>
    <scope>NUCLEOTIDE SEQUENCE [LARGE SCALE GENOMIC DNA]</scope>
    <source>
        <tissue evidence="1">Leaves</tissue>
    </source>
</reference>
<gene>
    <name evidence="1" type="ORF">PIB30_000703</name>
</gene>